<sequence length="110" mass="12798">MSVDCAFRGRKLIHFKNIVDRTVEICKEKNLHITAVIVVQHQMNLLSTKNALSRANGSQKNTVDGYDIDVSWNPDLNFWWHEEMAKVSDVCDPVWVDAEHTLFTLYTRYD</sequence>
<dbReference type="PANTHER" id="PTHR24095">
    <property type="entry name" value="ACETYL-COENZYME A SYNTHETASE"/>
    <property type="match status" value="1"/>
</dbReference>
<dbReference type="EMBL" id="BGPR01001345">
    <property type="protein sequence ID" value="GBM51657.1"/>
    <property type="molecule type" value="Genomic_DNA"/>
</dbReference>
<dbReference type="Proteomes" id="UP000499080">
    <property type="component" value="Unassembled WGS sequence"/>
</dbReference>
<organism evidence="1 2">
    <name type="scientific">Araneus ventricosus</name>
    <name type="common">Orbweaver spider</name>
    <name type="synonym">Epeira ventricosa</name>
    <dbReference type="NCBI Taxonomy" id="182803"/>
    <lineage>
        <taxon>Eukaryota</taxon>
        <taxon>Metazoa</taxon>
        <taxon>Ecdysozoa</taxon>
        <taxon>Arthropoda</taxon>
        <taxon>Chelicerata</taxon>
        <taxon>Arachnida</taxon>
        <taxon>Araneae</taxon>
        <taxon>Araneomorphae</taxon>
        <taxon>Entelegynae</taxon>
        <taxon>Araneoidea</taxon>
        <taxon>Araneidae</taxon>
        <taxon>Araneus</taxon>
    </lineage>
</organism>
<dbReference type="PANTHER" id="PTHR24095:SF244">
    <property type="entry name" value="ACETYL-COENZYME A SYNTHETASE"/>
    <property type="match status" value="1"/>
</dbReference>
<dbReference type="InterPro" id="IPR042099">
    <property type="entry name" value="ANL_N_sf"/>
</dbReference>
<dbReference type="GO" id="GO:0003987">
    <property type="term" value="F:acetate-CoA ligase activity"/>
    <property type="evidence" value="ECO:0007669"/>
    <property type="project" value="TreeGrafter"/>
</dbReference>
<gene>
    <name evidence="1" type="ORF">AVEN_43281_1</name>
</gene>
<reference evidence="1 2" key="1">
    <citation type="journal article" date="2019" name="Sci. Rep.">
        <title>Orb-weaving spider Araneus ventricosus genome elucidates the spidroin gene catalogue.</title>
        <authorList>
            <person name="Kono N."/>
            <person name="Nakamura H."/>
            <person name="Ohtoshi R."/>
            <person name="Moran D.A.P."/>
            <person name="Shinohara A."/>
            <person name="Yoshida Y."/>
            <person name="Fujiwara M."/>
            <person name="Mori M."/>
            <person name="Tomita M."/>
            <person name="Arakawa K."/>
        </authorList>
    </citation>
    <scope>NUCLEOTIDE SEQUENCE [LARGE SCALE GENOMIC DNA]</scope>
</reference>
<evidence type="ECO:0000313" key="2">
    <source>
        <dbReference type="Proteomes" id="UP000499080"/>
    </source>
</evidence>
<comment type="caution">
    <text evidence="1">The sequence shown here is derived from an EMBL/GenBank/DDBJ whole genome shotgun (WGS) entry which is preliminary data.</text>
</comment>
<dbReference type="GO" id="GO:0006085">
    <property type="term" value="P:acetyl-CoA biosynthetic process"/>
    <property type="evidence" value="ECO:0007669"/>
    <property type="project" value="TreeGrafter"/>
</dbReference>
<dbReference type="Gene3D" id="3.40.50.12780">
    <property type="entry name" value="N-terminal domain of ligase-like"/>
    <property type="match status" value="1"/>
</dbReference>
<proteinExistence type="predicted"/>
<protein>
    <submittedName>
        <fullName evidence="1">Uncharacterized protein</fullName>
    </submittedName>
</protein>
<accession>A0A4Y2GEP7</accession>
<dbReference type="OrthoDB" id="1706066at2759"/>
<name>A0A4Y2GEP7_ARAVE</name>
<dbReference type="AlphaFoldDB" id="A0A4Y2GEP7"/>
<keyword evidence="2" id="KW-1185">Reference proteome</keyword>
<evidence type="ECO:0000313" key="1">
    <source>
        <dbReference type="EMBL" id="GBM51657.1"/>
    </source>
</evidence>